<dbReference type="Gene3D" id="1.20.1070.10">
    <property type="entry name" value="Rhodopsin 7-helix transmembrane proteins"/>
    <property type="match status" value="1"/>
</dbReference>
<comment type="subcellular location">
    <subcellularLocation>
        <location evidence="1">Membrane</location>
        <topology evidence="1">Multi-pass membrane protein</topology>
    </subcellularLocation>
</comment>
<evidence type="ECO:0000256" key="1">
    <source>
        <dbReference type="ARBA" id="ARBA00004141"/>
    </source>
</evidence>
<gene>
    <name evidence="11" type="ORF">BCR36DRAFT_328797</name>
</gene>
<feature type="domain" description="G-protein coupled receptors family 1 profile" evidence="10">
    <location>
        <begin position="28"/>
        <end position="272"/>
    </location>
</feature>
<reference evidence="11 12" key="2">
    <citation type="submission" date="2016-08" db="EMBL/GenBank/DDBJ databases">
        <title>Pervasive Adenine N6-methylation of Active Genes in Fungi.</title>
        <authorList>
            <consortium name="DOE Joint Genome Institute"/>
            <person name="Mondo S.J."/>
            <person name="Dannebaum R.O."/>
            <person name="Kuo R.C."/>
            <person name="Labutti K."/>
            <person name="Haridas S."/>
            <person name="Kuo A."/>
            <person name="Salamov A."/>
            <person name="Ahrendt S.R."/>
            <person name="Lipzen A."/>
            <person name="Sullivan W."/>
            <person name="Andreopoulos W.B."/>
            <person name="Clum A."/>
            <person name="Lindquist E."/>
            <person name="Daum C."/>
            <person name="Ramamoorthy G.K."/>
            <person name="Gryganskyi A."/>
            <person name="Culley D."/>
            <person name="Magnuson J.K."/>
            <person name="James T.Y."/>
            <person name="O'Malley M.A."/>
            <person name="Stajich J.E."/>
            <person name="Spatafora J.W."/>
            <person name="Visel A."/>
            <person name="Grigoriev I.V."/>
        </authorList>
    </citation>
    <scope>NUCLEOTIDE SEQUENCE [LARGE SCALE GENOMIC DNA]</scope>
    <source>
        <strain evidence="12">finn</strain>
    </source>
</reference>
<feature type="transmembrane region" description="Helical" evidence="8">
    <location>
        <begin position="90"/>
        <end position="116"/>
    </location>
</feature>
<proteinExistence type="predicted"/>
<evidence type="ECO:0000313" key="11">
    <source>
        <dbReference type="EMBL" id="ORX48978.1"/>
    </source>
</evidence>
<dbReference type="SUPFAM" id="SSF81321">
    <property type="entry name" value="Family A G protein-coupled receptor-like"/>
    <property type="match status" value="1"/>
</dbReference>
<feature type="domain" description="G-protein coupled receptors family 2 profile 2" evidence="9">
    <location>
        <begin position="17"/>
        <end position="276"/>
    </location>
</feature>
<feature type="transmembrane region" description="Helical" evidence="8">
    <location>
        <begin position="223"/>
        <end position="240"/>
    </location>
</feature>
<keyword evidence="2 8" id="KW-0812">Transmembrane</keyword>
<dbReference type="GO" id="GO:0007166">
    <property type="term" value="P:cell surface receptor signaling pathway"/>
    <property type="evidence" value="ECO:0007669"/>
    <property type="project" value="InterPro"/>
</dbReference>
<dbReference type="InterPro" id="IPR022343">
    <property type="entry name" value="GCR1-cAMP_receptor"/>
</dbReference>
<keyword evidence="6" id="KW-0675">Receptor</keyword>
<evidence type="ECO:0000313" key="12">
    <source>
        <dbReference type="Proteomes" id="UP000193719"/>
    </source>
</evidence>
<dbReference type="EMBL" id="MCFH01000025">
    <property type="protein sequence ID" value="ORX48978.1"/>
    <property type="molecule type" value="Genomic_DNA"/>
</dbReference>
<dbReference type="PRINTS" id="PR02001">
    <property type="entry name" value="GCR1CAMPR"/>
</dbReference>
<feature type="transmembrane region" description="Helical" evidence="8">
    <location>
        <begin position="48"/>
        <end position="69"/>
    </location>
</feature>
<dbReference type="PRINTS" id="PR02000">
    <property type="entry name" value="GCR1PLANT"/>
</dbReference>
<evidence type="ECO:0000256" key="3">
    <source>
        <dbReference type="ARBA" id="ARBA00022989"/>
    </source>
</evidence>
<dbReference type="PANTHER" id="PTHR23112">
    <property type="entry name" value="G PROTEIN-COUPLED RECEPTOR 157-RELATED"/>
    <property type="match status" value="1"/>
</dbReference>
<dbReference type="GO" id="GO:0004930">
    <property type="term" value="F:G protein-coupled receptor activity"/>
    <property type="evidence" value="ECO:0007669"/>
    <property type="project" value="UniProtKB-KW"/>
</dbReference>
<evidence type="ECO:0000259" key="10">
    <source>
        <dbReference type="PROSITE" id="PS50262"/>
    </source>
</evidence>
<evidence type="ECO:0000256" key="8">
    <source>
        <dbReference type="SAM" id="Phobius"/>
    </source>
</evidence>
<dbReference type="GO" id="GO:0007189">
    <property type="term" value="P:adenylate cyclase-activating G protein-coupled receptor signaling pathway"/>
    <property type="evidence" value="ECO:0007669"/>
    <property type="project" value="TreeGrafter"/>
</dbReference>
<evidence type="ECO:0000256" key="2">
    <source>
        <dbReference type="ARBA" id="ARBA00022692"/>
    </source>
</evidence>
<keyword evidence="3 8" id="KW-1133">Transmembrane helix</keyword>
<keyword evidence="12" id="KW-1185">Reference proteome</keyword>
<evidence type="ECO:0000256" key="4">
    <source>
        <dbReference type="ARBA" id="ARBA00023040"/>
    </source>
</evidence>
<evidence type="ECO:0000256" key="6">
    <source>
        <dbReference type="ARBA" id="ARBA00023170"/>
    </source>
</evidence>
<keyword evidence="4" id="KW-0297">G-protein coupled receptor</keyword>
<dbReference type="InterPro" id="IPR017981">
    <property type="entry name" value="GPCR_2-like_7TM"/>
</dbReference>
<evidence type="ECO:0008006" key="13">
    <source>
        <dbReference type="Google" id="ProtNLM"/>
    </source>
</evidence>
<dbReference type="AlphaFoldDB" id="A0A1Y1V7I4"/>
<keyword evidence="5 8" id="KW-0472">Membrane</keyword>
<protein>
    <recommendedName>
        <fullName evidence="13">G-protein coupled receptors family 2 profile 2 domain-containing protein</fullName>
    </recommendedName>
</protein>
<dbReference type="InterPro" id="IPR022340">
    <property type="entry name" value="GPCR_GCR1_put"/>
</dbReference>
<name>A0A1Y1V7I4_9FUNG</name>
<dbReference type="OrthoDB" id="2122879at2759"/>
<dbReference type="PROSITE" id="PS50261">
    <property type="entry name" value="G_PROTEIN_RECEP_F2_4"/>
    <property type="match status" value="1"/>
</dbReference>
<dbReference type="InterPro" id="IPR017452">
    <property type="entry name" value="GPCR_Rhodpsn_7TM"/>
</dbReference>
<dbReference type="STRING" id="1754191.A0A1Y1V7I4"/>
<dbReference type="PROSITE" id="PS50262">
    <property type="entry name" value="G_PROTEIN_RECEP_F1_2"/>
    <property type="match status" value="1"/>
</dbReference>
<dbReference type="GO" id="GO:0005886">
    <property type="term" value="C:plasma membrane"/>
    <property type="evidence" value="ECO:0007669"/>
    <property type="project" value="TreeGrafter"/>
</dbReference>
<accession>A0A1Y1V7I4</accession>
<evidence type="ECO:0000256" key="5">
    <source>
        <dbReference type="ARBA" id="ARBA00023136"/>
    </source>
</evidence>
<dbReference type="Pfam" id="PF05462">
    <property type="entry name" value="Dicty_CAR"/>
    <property type="match status" value="1"/>
</dbReference>
<feature type="transmembrane region" description="Helical" evidence="8">
    <location>
        <begin position="12"/>
        <end position="36"/>
    </location>
</feature>
<dbReference type="Proteomes" id="UP000193719">
    <property type="component" value="Unassembled WGS sequence"/>
</dbReference>
<evidence type="ECO:0000259" key="9">
    <source>
        <dbReference type="PROSITE" id="PS50261"/>
    </source>
</evidence>
<feature type="transmembrane region" description="Helical" evidence="8">
    <location>
        <begin position="128"/>
        <end position="148"/>
    </location>
</feature>
<keyword evidence="7" id="KW-0807">Transducer</keyword>
<feature type="transmembrane region" description="Helical" evidence="8">
    <location>
        <begin position="176"/>
        <end position="195"/>
    </location>
</feature>
<evidence type="ECO:0000256" key="7">
    <source>
        <dbReference type="ARBA" id="ARBA00023224"/>
    </source>
</evidence>
<feature type="transmembrane region" description="Helical" evidence="8">
    <location>
        <begin position="252"/>
        <end position="275"/>
    </location>
</feature>
<comment type="caution">
    <text evidence="11">The sequence shown here is derived from an EMBL/GenBank/DDBJ whole genome shotgun (WGS) entry which is preliminary data.</text>
</comment>
<reference evidence="11 12" key="1">
    <citation type="submission" date="2016-08" db="EMBL/GenBank/DDBJ databases">
        <title>Genomes of anaerobic fungi encode conserved fungal cellulosomes for biomass hydrolysis.</title>
        <authorList>
            <consortium name="DOE Joint Genome Institute"/>
            <person name="Haitjema C.H."/>
            <person name="Gilmore S.P."/>
            <person name="Henske J.K."/>
            <person name="Solomon K.V."/>
            <person name="De Groot R."/>
            <person name="Kuo A."/>
            <person name="Mondo S.J."/>
            <person name="Salamov A.A."/>
            <person name="Labutti K."/>
            <person name="Zhao Z."/>
            <person name="Chiniquy J."/>
            <person name="Barry K."/>
            <person name="Brewer H.M."/>
            <person name="Purvine S.O."/>
            <person name="Wright A.T."/>
            <person name="Boxma B."/>
            <person name="Van Alen T."/>
            <person name="Hackstein J.H."/>
            <person name="Baker S.E."/>
            <person name="Grigoriev I.V."/>
            <person name="O'Malley M.A."/>
        </authorList>
    </citation>
    <scope>NUCLEOTIDE SEQUENCE [LARGE SCALE GENOMIC DNA]</scope>
    <source>
        <strain evidence="12">finn</strain>
    </source>
</reference>
<organism evidence="11 12">
    <name type="scientific">Piromyces finnis</name>
    <dbReference type="NCBI Taxonomy" id="1754191"/>
    <lineage>
        <taxon>Eukaryota</taxon>
        <taxon>Fungi</taxon>
        <taxon>Fungi incertae sedis</taxon>
        <taxon>Chytridiomycota</taxon>
        <taxon>Chytridiomycota incertae sedis</taxon>
        <taxon>Neocallimastigomycetes</taxon>
        <taxon>Neocallimastigales</taxon>
        <taxon>Neocallimastigaceae</taxon>
        <taxon>Piromyces</taxon>
    </lineage>
</organism>
<sequence length="400" mass="47374">MELKELFESKGYIIQGCIEVSAILSVVGSGAIIVSIICAKNFFGKNNIWNRLIFFMSLCDLCGSIDILLRKGFLRDVIRDDGQMCRIQGLTIQFFFISSILWTTAIAFNIFFVASLNKEIHKIENYEYIYHIIVWGLSLLLTLPLYIMDRRLTENHIMGNAAFWCWITSEYGKYRMIFFFGPLWTVFFFNLFVYFSTEYIYKERNKNTYQNFTNNSVAKRSDLYLLVLFLTWIWGTINRIQNIKSPDHPIFILYLLHGIFTPLQGFLNSIVYFWFSVIQHLVEMKKQLQNENRMSYYHNHRNSDIIYENVNYNPYMKTTSKMGSFSSLDSNTKINDNINDHKTNYNYDNPMRNKNYNNGNYKRQLPSYLVNDIDNNGTLERYQTQFSYSSTSCMLKNENY</sequence>
<dbReference type="PANTHER" id="PTHR23112:SF0">
    <property type="entry name" value="TRANSMEMBRANE PROTEIN 116"/>
    <property type="match status" value="1"/>
</dbReference>